<evidence type="ECO:0000313" key="1">
    <source>
        <dbReference type="EMBL" id="SZD74206.1"/>
    </source>
</evidence>
<proteinExistence type="predicted"/>
<accession>A0A383U4J6</accession>
<name>A0A383U4J6_9FLAO</name>
<dbReference type="RefSeq" id="WP_119059813.1">
    <property type="nucleotide sequence ID" value="NZ_UNSC01000008.1"/>
</dbReference>
<evidence type="ECO:0000313" key="2">
    <source>
        <dbReference type="Proteomes" id="UP000262142"/>
    </source>
</evidence>
<dbReference type="AlphaFoldDB" id="A0A383U4J6"/>
<keyword evidence="2" id="KW-1185">Reference proteome</keyword>
<organism evidence="1 2">
    <name type="scientific">Candidatus Ornithobacterium hominis</name>
    <dbReference type="NCBI Taxonomy" id="2497989"/>
    <lineage>
        <taxon>Bacteria</taxon>
        <taxon>Pseudomonadati</taxon>
        <taxon>Bacteroidota</taxon>
        <taxon>Flavobacteriia</taxon>
        <taxon>Flavobacteriales</taxon>
        <taxon>Weeksellaceae</taxon>
        <taxon>Ornithobacterium</taxon>
    </lineage>
</organism>
<protein>
    <submittedName>
        <fullName evidence="1">Uncharacterized protein</fullName>
    </submittedName>
</protein>
<dbReference type="EMBL" id="UNSC01000008">
    <property type="protein sequence ID" value="SZD74206.1"/>
    <property type="molecule type" value="Genomic_DNA"/>
</dbReference>
<sequence length="219" mass="25660">MNNSIKFLILCLFINSYTLGQKNELDILMFNKEIEAGLDEWKKEKELTITQTSNMVTEDQNKKKLKGIQKLSKDVQERLSSLGFLAQMAPTGYLATKEVQKIKHYQKKIIQEAKKSNIDLVWVFKEEKKIAKDVWDIVKYIAGIVATYGVINQMEKADRRILIDFTYEEIKAISSSSWWLYNKIKMANEKARFEKALFDYSIERDKRLVNEIIGKIKNF</sequence>
<reference evidence="1 2" key="1">
    <citation type="submission" date="2018-09" db="EMBL/GenBank/DDBJ databases">
        <authorList>
            <consortium name="Pathogen Informatics"/>
        </authorList>
    </citation>
    <scope>NUCLEOTIDE SEQUENCE [LARGE SCALE GENOMIC DNA]</scope>
    <source>
        <strain evidence="1 2">OH-22767</strain>
    </source>
</reference>
<dbReference type="OrthoDB" id="1269396at2"/>
<dbReference type="Proteomes" id="UP000262142">
    <property type="component" value="Unassembled WGS sequence"/>
</dbReference>
<gene>
    <name evidence="1" type="ORF">SAMEA104719789_01665</name>
</gene>